<proteinExistence type="predicted"/>
<accession>A0A1I7VXR3</accession>
<feature type="compositionally biased region" description="Polar residues" evidence="1">
    <location>
        <begin position="767"/>
        <end position="776"/>
    </location>
</feature>
<dbReference type="InterPro" id="IPR002999">
    <property type="entry name" value="Tudor"/>
</dbReference>
<keyword evidence="3" id="KW-1185">Reference proteome</keyword>
<reference evidence="4" key="2">
    <citation type="submission" date="2016-11" db="UniProtKB">
        <authorList>
            <consortium name="WormBaseParasite"/>
        </authorList>
    </citation>
    <scope>IDENTIFICATION</scope>
</reference>
<dbReference type="Gene3D" id="2.30.30.140">
    <property type="match status" value="1"/>
</dbReference>
<dbReference type="CDD" id="cd20379">
    <property type="entry name" value="Tudor_dTUD-like"/>
    <property type="match status" value="1"/>
</dbReference>
<protein>
    <submittedName>
        <fullName evidence="4">Tudor domain-containing protein</fullName>
    </submittedName>
</protein>
<sequence length="776" mass="87003">MSDELIKVVNFDGFISHVGDSGEGSEVIVYVAHVISDDSRMRGGGEVGVRQDLFDCGNHVNNNDNDFGIGNVFTIRVGQCVERVAAKNISEDERLAKVRLIDKGIDVEVERNALFPSTSRAKIDTDCMCPILVVDAGEEQREVAAQISGRECRCINGNLVVIPSVGLCVKGRLLISYGNGGYAELKDISLVPAEGQEYSKFVMEDVPQPNVNVSSLSEYVRPFRYRCDSIACRRNIFGHSGGKYEREEYSRVMDVYGNGAYTFTDSRFADEWNNNQVDENSAVNENSVPFNPRNHGAKFNCDHEEMDDKYAVVSRSEVPYKQHAFKEYVPHIYPRTMRIRFDKIDSSSVDTFWAFEPNIFTTVERVSTAQGRQRYSACPQFDMSLIHGLSGVGCLVRVSVDSGCRSLCRAEIIKFSNNTHRFSVYLVDYGFYRWVKCSDLFDISVINKRDKILYLPVALLHCRLEKCANGIRLQQLEKGGEYEIIIKSKDSEGIFNVYIDLVDNNESALANIRDSVVPFNLDGNLFGPLYSCSSLQYTSDVFTRAFLRNISFGEAVRGNSLMSTMMANSMPFNSWPGICGFGIPYPMIMPIMMPTMPNFGGITNRNQGNRVFAQFGRTNNARNADPFSTNKNIRSSSRRGNNRCWNQEKGRYHSIERNGEVNCNDSLDEHSTLQARNAFHQTFNRNNGCWGRRGGRKGTSEGRRSGKYGPNINAAGSAHENFSSDGPEFPDLSMENKRGEPVACPGSSEWDLPPPRNKRVNRLTGFDKNTTGSESN</sequence>
<reference evidence="3" key="1">
    <citation type="submission" date="2012-04" db="EMBL/GenBank/DDBJ databases">
        <title>The Genome Sequence of Loa loa.</title>
        <authorList>
            <consortium name="The Broad Institute Genome Sequencing Platform"/>
            <consortium name="Broad Institute Genome Sequencing Center for Infectious Disease"/>
            <person name="Nutman T.B."/>
            <person name="Fink D.L."/>
            <person name="Russ C."/>
            <person name="Young S."/>
            <person name="Zeng Q."/>
            <person name="Gargeya S."/>
            <person name="Alvarado L."/>
            <person name="Berlin A."/>
            <person name="Chapman S.B."/>
            <person name="Chen Z."/>
            <person name="Freedman E."/>
            <person name="Gellesch M."/>
            <person name="Goldberg J."/>
            <person name="Griggs A."/>
            <person name="Gujja S."/>
            <person name="Heilman E.R."/>
            <person name="Heiman D."/>
            <person name="Howarth C."/>
            <person name="Mehta T."/>
            <person name="Neiman D."/>
            <person name="Pearson M."/>
            <person name="Roberts A."/>
            <person name="Saif S."/>
            <person name="Shea T."/>
            <person name="Shenoy N."/>
            <person name="Sisk P."/>
            <person name="Stolte C."/>
            <person name="Sykes S."/>
            <person name="White J."/>
            <person name="Yandava C."/>
            <person name="Haas B."/>
            <person name="Henn M.R."/>
            <person name="Nusbaum C."/>
            <person name="Birren B."/>
        </authorList>
    </citation>
    <scope>NUCLEOTIDE SEQUENCE [LARGE SCALE GENOMIC DNA]</scope>
</reference>
<dbReference type="Pfam" id="PF00567">
    <property type="entry name" value="TUDOR"/>
    <property type="match status" value="1"/>
</dbReference>
<dbReference type="WBParaSite" id="EN70_7448">
    <property type="protein sequence ID" value="EN70_7448"/>
    <property type="gene ID" value="EN70_7448"/>
</dbReference>
<feature type="domain" description="Tudor" evidence="2">
    <location>
        <begin position="391"/>
        <end position="464"/>
    </location>
</feature>
<organism evidence="3 4">
    <name type="scientific">Loa loa</name>
    <name type="common">Eye worm</name>
    <name type="synonym">Filaria loa</name>
    <dbReference type="NCBI Taxonomy" id="7209"/>
    <lineage>
        <taxon>Eukaryota</taxon>
        <taxon>Metazoa</taxon>
        <taxon>Ecdysozoa</taxon>
        <taxon>Nematoda</taxon>
        <taxon>Chromadorea</taxon>
        <taxon>Rhabditida</taxon>
        <taxon>Spirurina</taxon>
        <taxon>Spiruromorpha</taxon>
        <taxon>Filarioidea</taxon>
        <taxon>Onchocercidae</taxon>
        <taxon>Loa</taxon>
    </lineage>
</organism>
<feature type="region of interest" description="Disordered" evidence="1">
    <location>
        <begin position="620"/>
        <end position="644"/>
    </location>
</feature>
<feature type="region of interest" description="Disordered" evidence="1">
    <location>
        <begin position="689"/>
        <end position="776"/>
    </location>
</feature>
<evidence type="ECO:0000259" key="2">
    <source>
        <dbReference type="Pfam" id="PF00567"/>
    </source>
</evidence>
<feature type="compositionally biased region" description="Polar residues" evidence="1">
    <location>
        <begin position="620"/>
        <end position="629"/>
    </location>
</feature>
<dbReference type="SUPFAM" id="SSF63748">
    <property type="entry name" value="Tudor/PWWP/MBT"/>
    <property type="match status" value="1"/>
</dbReference>
<dbReference type="Proteomes" id="UP000095285">
    <property type="component" value="Unassembled WGS sequence"/>
</dbReference>
<evidence type="ECO:0000313" key="4">
    <source>
        <dbReference type="WBParaSite" id="EN70_7448"/>
    </source>
</evidence>
<evidence type="ECO:0000256" key="1">
    <source>
        <dbReference type="SAM" id="MobiDB-lite"/>
    </source>
</evidence>
<evidence type="ECO:0000313" key="3">
    <source>
        <dbReference type="Proteomes" id="UP000095285"/>
    </source>
</evidence>
<dbReference type="AlphaFoldDB" id="A0A1I7VXR3"/>
<name>A0A1I7VXR3_LOALO</name>